<evidence type="ECO:0000313" key="6">
    <source>
        <dbReference type="EMBL" id="AEM38043.1"/>
    </source>
</evidence>
<dbReference type="CDD" id="cd18093">
    <property type="entry name" value="SpoU-like_TrmJ"/>
    <property type="match status" value="1"/>
</dbReference>
<dbReference type="PANTHER" id="PTHR42786">
    <property type="entry name" value="TRNA/RRNA METHYLTRANSFERASE"/>
    <property type="match status" value="1"/>
</dbReference>
<keyword evidence="2 6" id="KW-0489">Methyltransferase</keyword>
<dbReference type="Gene3D" id="3.40.1280.10">
    <property type="match status" value="1"/>
</dbReference>
<accession>G0EES9</accession>
<comment type="similarity">
    <text evidence="1">Belongs to the class IV-like SAM-binding methyltransferase superfamily. RNA methyltransferase TrmH family.</text>
</comment>
<dbReference type="InterPro" id="IPR004384">
    <property type="entry name" value="RNA_MeTrfase_TrmJ/LasT"/>
</dbReference>
<dbReference type="GO" id="GO:0003723">
    <property type="term" value="F:RNA binding"/>
    <property type="evidence" value="ECO:0007669"/>
    <property type="project" value="InterPro"/>
</dbReference>
<name>G0EES9_PYRF1</name>
<dbReference type="InterPro" id="IPR029028">
    <property type="entry name" value="Alpha/beta_knot_MTases"/>
</dbReference>
<dbReference type="SUPFAM" id="SSF75217">
    <property type="entry name" value="alpha/beta knot"/>
    <property type="match status" value="1"/>
</dbReference>
<sequence length="237" mass="26397">MKIRVVVVGIEGPINLGFIARLVKNFEADELFLVKPVAQVDETALRFAAHARDVLERVVIVESLDDALKDVAVSACTSARVGQKSDVLRHAVTPWELVEMVEGYSSVALVFGRESTGLTREEIAKCDLLVSIPASREYPVLNLSHAVGILLYEMFKKFRLKKSQFRIEPAREENIRVVIKRLECIAERVVKDERLAQVLPAIRHMVVKAGLTAGEASSLSYFLKKLALELGAEECIR</sequence>
<dbReference type="eggNOG" id="arCOG01018">
    <property type="taxonomic scope" value="Archaea"/>
</dbReference>
<protein>
    <submittedName>
        <fullName evidence="6">RNA methyltransferase, TrmH family, group 1</fullName>
    </submittedName>
</protein>
<dbReference type="OrthoDB" id="372184at2157"/>
<dbReference type="HOGENOM" id="CLU_056931_3_0_2"/>
<dbReference type="InterPro" id="IPR001537">
    <property type="entry name" value="SpoU_MeTrfase"/>
</dbReference>
<proteinExistence type="inferred from homology"/>
<organism evidence="6 7">
    <name type="scientific">Pyrolobus fumarii (strain DSM 11204 / 1A)</name>
    <dbReference type="NCBI Taxonomy" id="694429"/>
    <lineage>
        <taxon>Archaea</taxon>
        <taxon>Thermoproteota</taxon>
        <taxon>Thermoprotei</taxon>
        <taxon>Desulfurococcales</taxon>
        <taxon>Pyrodictiaceae</taxon>
        <taxon>Pyrolobus</taxon>
    </lineage>
</organism>
<keyword evidence="7" id="KW-1185">Reference proteome</keyword>
<dbReference type="GO" id="GO:0005829">
    <property type="term" value="C:cytosol"/>
    <property type="evidence" value="ECO:0007669"/>
    <property type="project" value="TreeGrafter"/>
</dbReference>
<dbReference type="InParanoid" id="G0EES9"/>
<keyword evidence="4" id="KW-0949">S-adenosyl-L-methionine</keyword>
<dbReference type="PANTHER" id="PTHR42786:SF2">
    <property type="entry name" value="TRNA (CYTIDINE_URIDINE-2'-O-)-METHYLTRANSFERASE TRMJ"/>
    <property type="match status" value="1"/>
</dbReference>
<dbReference type="GeneID" id="11139808"/>
<dbReference type="RefSeq" id="WP_014025720.1">
    <property type="nucleotide sequence ID" value="NC_015931.1"/>
</dbReference>
<evidence type="ECO:0000256" key="1">
    <source>
        <dbReference type="ARBA" id="ARBA00007228"/>
    </source>
</evidence>
<dbReference type="GO" id="GO:0002128">
    <property type="term" value="P:tRNA nucleoside ribose methylation"/>
    <property type="evidence" value="ECO:0007669"/>
    <property type="project" value="TreeGrafter"/>
</dbReference>
<dbReference type="Proteomes" id="UP000001037">
    <property type="component" value="Chromosome"/>
</dbReference>
<evidence type="ECO:0000313" key="7">
    <source>
        <dbReference type="Proteomes" id="UP000001037"/>
    </source>
</evidence>
<dbReference type="EMBL" id="CP002838">
    <property type="protein sequence ID" value="AEM38043.1"/>
    <property type="molecule type" value="Genomic_DNA"/>
</dbReference>
<dbReference type="KEGG" id="pfm:Pyrfu_0171"/>
<evidence type="ECO:0000259" key="5">
    <source>
        <dbReference type="Pfam" id="PF00588"/>
    </source>
</evidence>
<dbReference type="NCBIfam" id="TIGR00050">
    <property type="entry name" value="rRNA_methyl_1"/>
    <property type="match status" value="1"/>
</dbReference>
<evidence type="ECO:0000256" key="4">
    <source>
        <dbReference type="ARBA" id="ARBA00022691"/>
    </source>
</evidence>
<keyword evidence="3 6" id="KW-0808">Transferase</keyword>
<dbReference type="InterPro" id="IPR029026">
    <property type="entry name" value="tRNA_m1G_MTases_N"/>
</dbReference>
<dbReference type="AlphaFoldDB" id="G0EES9"/>
<dbReference type="Pfam" id="PF00588">
    <property type="entry name" value="SpoU_methylase"/>
    <property type="match status" value="1"/>
</dbReference>
<evidence type="ECO:0000256" key="3">
    <source>
        <dbReference type="ARBA" id="ARBA00022679"/>
    </source>
</evidence>
<reference evidence="6 7" key="1">
    <citation type="journal article" date="2011" name="Stand. Genomic Sci.">
        <title>Complete genome sequence of the hyperthermophilic chemolithoautotroph Pyrolobus fumarii type strain (1A).</title>
        <authorList>
            <person name="Anderson I."/>
            <person name="Goker M."/>
            <person name="Nolan M."/>
            <person name="Lucas S."/>
            <person name="Hammon N."/>
            <person name="Deshpande S."/>
            <person name="Cheng J.F."/>
            <person name="Tapia R."/>
            <person name="Han C."/>
            <person name="Goodwin L."/>
            <person name="Pitluck S."/>
            <person name="Huntemann M."/>
            <person name="Liolios K."/>
            <person name="Ivanova N."/>
            <person name="Pagani I."/>
            <person name="Mavromatis K."/>
            <person name="Ovchinikova G."/>
            <person name="Pati A."/>
            <person name="Chen A."/>
            <person name="Palaniappan K."/>
            <person name="Land M."/>
            <person name="Hauser L."/>
            <person name="Brambilla E.M."/>
            <person name="Huber H."/>
            <person name="Yasawong M."/>
            <person name="Rohde M."/>
            <person name="Spring S."/>
            <person name="Abt B."/>
            <person name="Sikorski J."/>
            <person name="Wirth R."/>
            <person name="Detter J.C."/>
            <person name="Woyke T."/>
            <person name="Bristow J."/>
            <person name="Eisen J.A."/>
            <person name="Markowitz V."/>
            <person name="Hugenholtz P."/>
            <person name="Kyrpides N.C."/>
            <person name="Klenk H.P."/>
            <person name="Lapidus A."/>
        </authorList>
    </citation>
    <scope>NUCLEOTIDE SEQUENCE [LARGE SCALE GENOMIC DNA]</scope>
    <source>
        <strain evidence="7">DSM 11204 / 1A</strain>
    </source>
</reference>
<evidence type="ECO:0000256" key="2">
    <source>
        <dbReference type="ARBA" id="ARBA00022603"/>
    </source>
</evidence>
<dbReference type="STRING" id="694429.Pyrfu_0171"/>
<dbReference type="PIRSF" id="PIRSF004808">
    <property type="entry name" value="LasT"/>
    <property type="match status" value="1"/>
</dbReference>
<feature type="domain" description="tRNA/rRNA methyltransferase SpoU type" evidence="5">
    <location>
        <begin position="3"/>
        <end position="152"/>
    </location>
</feature>
<gene>
    <name evidence="6" type="ordered locus">Pyrfu_0171</name>
</gene>
<dbReference type="GO" id="GO:0008173">
    <property type="term" value="F:RNA methyltransferase activity"/>
    <property type="evidence" value="ECO:0007669"/>
    <property type="project" value="InterPro"/>
</dbReference>